<name>A0ACD5U7A8_AVESA</name>
<dbReference type="EnsemblPlants" id="AVESA.00010b.r2.2AG0198240.1">
    <property type="protein sequence ID" value="AVESA.00010b.r2.2AG0198240.1.CDS.1"/>
    <property type="gene ID" value="AVESA.00010b.r2.2AG0198240"/>
</dbReference>
<accession>A0ACD5U7A8</accession>
<reference evidence="1" key="1">
    <citation type="submission" date="2021-05" db="EMBL/GenBank/DDBJ databases">
        <authorList>
            <person name="Scholz U."/>
            <person name="Mascher M."/>
            <person name="Fiebig A."/>
        </authorList>
    </citation>
    <scope>NUCLEOTIDE SEQUENCE [LARGE SCALE GENOMIC DNA]</scope>
</reference>
<reference evidence="1" key="2">
    <citation type="submission" date="2025-09" db="UniProtKB">
        <authorList>
            <consortium name="EnsemblPlants"/>
        </authorList>
    </citation>
    <scope>IDENTIFICATION</scope>
</reference>
<sequence>MLLMRAAPMGYAKVDKVDAEEARHWKAQFLIQKALEKNGPTSRPAATAAPSARGSGCRVVRAARIGVRLKRLRIAVRSFKLRVCRGVLKHLRNLRRLGSSRS</sequence>
<keyword evidence="2" id="KW-1185">Reference proteome</keyword>
<protein>
    <submittedName>
        <fullName evidence="1">Uncharacterized protein</fullName>
    </submittedName>
</protein>
<organism evidence="1 2">
    <name type="scientific">Avena sativa</name>
    <name type="common">Oat</name>
    <dbReference type="NCBI Taxonomy" id="4498"/>
    <lineage>
        <taxon>Eukaryota</taxon>
        <taxon>Viridiplantae</taxon>
        <taxon>Streptophyta</taxon>
        <taxon>Embryophyta</taxon>
        <taxon>Tracheophyta</taxon>
        <taxon>Spermatophyta</taxon>
        <taxon>Magnoliopsida</taxon>
        <taxon>Liliopsida</taxon>
        <taxon>Poales</taxon>
        <taxon>Poaceae</taxon>
        <taxon>BOP clade</taxon>
        <taxon>Pooideae</taxon>
        <taxon>Poodae</taxon>
        <taxon>Poeae</taxon>
        <taxon>Poeae Chloroplast Group 1 (Aveneae type)</taxon>
        <taxon>Aveninae</taxon>
        <taxon>Avena</taxon>
    </lineage>
</organism>
<evidence type="ECO:0000313" key="1">
    <source>
        <dbReference type="EnsemblPlants" id="AVESA.00010b.r2.2AG0198240.1.CDS.1"/>
    </source>
</evidence>
<proteinExistence type="predicted"/>
<evidence type="ECO:0000313" key="2">
    <source>
        <dbReference type="Proteomes" id="UP001732700"/>
    </source>
</evidence>
<dbReference type="Proteomes" id="UP001732700">
    <property type="component" value="Chromosome 2A"/>
</dbReference>